<dbReference type="EMBL" id="WUBJ01000008">
    <property type="protein sequence ID" value="MWV56716.1"/>
    <property type="molecule type" value="Genomic_DNA"/>
</dbReference>
<dbReference type="PANTHER" id="PTHR34295:SF4">
    <property type="entry name" value="BIOTIN TRANSPORTER BIOY-RELATED"/>
    <property type="match status" value="1"/>
</dbReference>
<evidence type="ECO:0000256" key="4">
    <source>
        <dbReference type="ARBA" id="ARBA00022475"/>
    </source>
</evidence>
<organism evidence="11 13">
    <name type="scientific">Streptococcus zhangguiae</name>
    <dbReference type="NCBI Taxonomy" id="2664091"/>
    <lineage>
        <taxon>Bacteria</taxon>
        <taxon>Bacillati</taxon>
        <taxon>Bacillota</taxon>
        <taxon>Bacilli</taxon>
        <taxon>Lactobacillales</taxon>
        <taxon>Streptococcaceae</taxon>
        <taxon>Streptococcus</taxon>
    </lineage>
</organism>
<gene>
    <name evidence="10" type="ORF">GGG87_07205</name>
    <name evidence="11" type="ORF">GGH11_06990</name>
</gene>
<dbReference type="GO" id="GO:0015225">
    <property type="term" value="F:biotin transmembrane transporter activity"/>
    <property type="evidence" value="ECO:0007669"/>
    <property type="project" value="UniProtKB-UniRule"/>
</dbReference>
<feature type="transmembrane region" description="Helical" evidence="9">
    <location>
        <begin position="142"/>
        <end position="164"/>
    </location>
</feature>
<evidence type="ECO:0000313" key="10">
    <source>
        <dbReference type="EMBL" id="MTB64780.1"/>
    </source>
</evidence>
<evidence type="ECO:0000256" key="1">
    <source>
        <dbReference type="ARBA" id="ARBA00004651"/>
    </source>
</evidence>
<evidence type="ECO:0000256" key="9">
    <source>
        <dbReference type="SAM" id="Phobius"/>
    </source>
</evidence>
<comment type="caution">
    <text evidence="11">The sequence shown here is derived from an EMBL/GenBank/DDBJ whole genome shotgun (WGS) entry which is preliminary data.</text>
</comment>
<protein>
    <recommendedName>
        <fullName evidence="8">Biotin transporter</fullName>
    </recommendedName>
</protein>
<reference evidence="11 13" key="1">
    <citation type="submission" date="2019-10" db="EMBL/GenBank/DDBJ databases">
        <title>Streptococcis sp, isolated from the respiratory tract of Marmot.</title>
        <authorList>
            <person name="Zhang G."/>
        </authorList>
    </citation>
    <scope>NUCLEOTIDE SEQUENCE [LARGE SCALE GENOMIC DNA]</scope>
    <source>
        <strain evidence="13">zg-70</strain>
        <strain evidence="11">Zg-70</strain>
    </source>
</reference>
<feature type="transmembrane region" description="Helical" evidence="9">
    <location>
        <begin position="112"/>
        <end position="136"/>
    </location>
</feature>
<dbReference type="InterPro" id="IPR003784">
    <property type="entry name" value="BioY"/>
</dbReference>
<dbReference type="Proteomes" id="UP000435060">
    <property type="component" value="Unassembled WGS sequence"/>
</dbReference>
<evidence type="ECO:0000313" key="13">
    <source>
        <dbReference type="Proteomes" id="UP000435423"/>
    </source>
</evidence>
<evidence type="ECO:0000256" key="7">
    <source>
        <dbReference type="ARBA" id="ARBA00023136"/>
    </source>
</evidence>
<evidence type="ECO:0000313" key="12">
    <source>
        <dbReference type="Proteomes" id="UP000435060"/>
    </source>
</evidence>
<name>A0A6I4RA94_9STRE</name>
<dbReference type="AlphaFoldDB" id="A0A6I4RA94"/>
<dbReference type="RefSeq" id="WP_154609041.1">
    <property type="nucleotide sequence ID" value="NZ_CP072115.1"/>
</dbReference>
<comment type="subcellular location">
    <subcellularLocation>
        <location evidence="1 8">Cell membrane</location>
        <topology evidence="1 8">Multi-pass membrane protein</topology>
    </subcellularLocation>
</comment>
<reference evidence="10 12" key="2">
    <citation type="submission" date="2019-11" db="EMBL/GenBank/DDBJ databases">
        <title>Streptococcis sp. isolated from the respiratory tract of Marmot.</title>
        <authorList>
            <person name="Zhang G."/>
        </authorList>
    </citation>
    <scope>NUCLEOTIDE SEQUENCE [LARGE SCALE GENOMIC DNA]</scope>
    <source>
        <strain evidence="12">zg-86</strain>
        <strain evidence="10">Zg-86</strain>
    </source>
</reference>
<keyword evidence="5 9" id="KW-0812">Transmembrane</keyword>
<evidence type="ECO:0000256" key="5">
    <source>
        <dbReference type="ARBA" id="ARBA00022692"/>
    </source>
</evidence>
<evidence type="ECO:0000313" key="11">
    <source>
        <dbReference type="EMBL" id="MWV56716.1"/>
    </source>
</evidence>
<keyword evidence="3 8" id="KW-0813">Transport</keyword>
<evidence type="ECO:0000256" key="3">
    <source>
        <dbReference type="ARBA" id="ARBA00022448"/>
    </source>
</evidence>
<evidence type="ECO:0000256" key="2">
    <source>
        <dbReference type="ARBA" id="ARBA00010692"/>
    </source>
</evidence>
<keyword evidence="7 8" id="KW-0472">Membrane</keyword>
<feature type="transmembrane region" description="Helical" evidence="9">
    <location>
        <begin position="33"/>
        <end position="50"/>
    </location>
</feature>
<dbReference type="PANTHER" id="PTHR34295">
    <property type="entry name" value="BIOTIN TRANSPORTER BIOY"/>
    <property type="match status" value="1"/>
</dbReference>
<evidence type="ECO:0000256" key="6">
    <source>
        <dbReference type="ARBA" id="ARBA00022989"/>
    </source>
</evidence>
<dbReference type="Gene3D" id="1.10.1760.20">
    <property type="match status" value="1"/>
</dbReference>
<dbReference type="EMBL" id="WLCG01000009">
    <property type="protein sequence ID" value="MTB64780.1"/>
    <property type="molecule type" value="Genomic_DNA"/>
</dbReference>
<keyword evidence="4 8" id="KW-1003">Cell membrane</keyword>
<keyword evidence="6 9" id="KW-1133">Transmembrane helix</keyword>
<dbReference type="Pfam" id="PF02632">
    <property type="entry name" value="BioY"/>
    <property type="match status" value="1"/>
</dbReference>
<dbReference type="PIRSF" id="PIRSF016661">
    <property type="entry name" value="BioY"/>
    <property type="match status" value="1"/>
</dbReference>
<comment type="similarity">
    <text evidence="2 8">Belongs to the BioY family.</text>
</comment>
<feature type="transmembrane region" description="Helical" evidence="9">
    <location>
        <begin position="57"/>
        <end position="82"/>
    </location>
</feature>
<dbReference type="Proteomes" id="UP000435423">
    <property type="component" value="Unassembled WGS sequence"/>
</dbReference>
<feature type="transmembrane region" description="Helical" evidence="9">
    <location>
        <begin position="88"/>
        <end position="105"/>
    </location>
</feature>
<evidence type="ECO:0000256" key="8">
    <source>
        <dbReference type="PIRNR" id="PIRNR016661"/>
    </source>
</evidence>
<accession>A0A6I4RA94</accession>
<feature type="transmembrane region" description="Helical" evidence="9">
    <location>
        <begin position="9"/>
        <end position="27"/>
    </location>
</feature>
<dbReference type="GO" id="GO:0005886">
    <property type="term" value="C:plasma membrane"/>
    <property type="evidence" value="ECO:0007669"/>
    <property type="project" value="UniProtKB-SubCell"/>
</dbReference>
<keyword evidence="12" id="KW-1185">Reference proteome</keyword>
<sequence>MANSHTKSLIYSAIGAGLIAVLSQIIIPIGPVPFTLQTLAIGLIASLYSPKAAITSLLLYLLLGAIGLPVFAGFSGGIASLFGPTAGFLWGFLLYAGVTALFTSAQSSRIHIFFANLAGDALCFLSGSLVFSLITYSSLEKTLAITVLPFLIPDLFKILIITMVHRPLSRILYSSKMKV</sequence>
<proteinExistence type="inferred from homology"/>